<feature type="compositionally biased region" description="Basic and acidic residues" evidence="4">
    <location>
        <begin position="261"/>
        <end position="278"/>
    </location>
</feature>
<dbReference type="Gene3D" id="3.20.20.100">
    <property type="entry name" value="NADP-dependent oxidoreductase domain"/>
    <property type="match status" value="1"/>
</dbReference>
<dbReference type="Pfam" id="PF00248">
    <property type="entry name" value="Aldo_ket_red"/>
    <property type="match status" value="1"/>
</dbReference>
<keyword evidence="7" id="KW-1185">Reference proteome</keyword>
<organism evidence="6 7">
    <name type="scientific">Isoptericola haloaureus</name>
    <dbReference type="NCBI Taxonomy" id="1542902"/>
    <lineage>
        <taxon>Bacteria</taxon>
        <taxon>Bacillati</taxon>
        <taxon>Actinomycetota</taxon>
        <taxon>Actinomycetes</taxon>
        <taxon>Micrococcales</taxon>
        <taxon>Promicromonosporaceae</taxon>
        <taxon>Isoptericola</taxon>
    </lineage>
</organism>
<evidence type="ECO:0000256" key="1">
    <source>
        <dbReference type="ARBA" id="ARBA00007905"/>
    </source>
</evidence>
<evidence type="ECO:0000313" key="7">
    <source>
        <dbReference type="Proteomes" id="UP001310387"/>
    </source>
</evidence>
<gene>
    <name evidence="6" type="ORF">V5O49_14320</name>
</gene>
<feature type="region of interest" description="Disordered" evidence="4">
    <location>
        <begin position="258"/>
        <end position="278"/>
    </location>
</feature>
<dbReference type="Proteomes" id="UP001310387">
    <property type="component" value="Unassembled WGS sequence"/>
</dbReference>
<dbReference type="PANTHER" id="PTHR43827:SF3">
    <property type="entry name" value="NADP-DEPENDENT OXIDOREDUCTASE DOMAIN-CONTAINING PROTEIN"/>
    <property type="match status" value="1"/>
</dbReference>
<comment type="similarity">
    <text evidence="1">Belongs to the aldo/keto reductase family.</text>
</comment>
<dbReference type="InterPro" id="IPR020471">
    <property type="entry name" value="AKR"/>
</dbReference>
<dbReference type="PROSITE" id="PS00798">
    <property type="entry name" value="ALDOKETO_REDUCTASE_1"/>
    <property type="match status" value="1"/>
</dbReference>
<dbReference type="InterPro" id="IPR023210">
    <property type="entry name" value="NADP_OxRdtase_dom"/>
</dbReference>
<reference evidence="6" key="1">
    <citation type="journal article" date="2024" name="Antonie Van Leeuwenhoek">
        <title>Isoptericola haloaureus sp. nov., a dimorphic actinobacterium isolated from mangrove sediments of southeast India, implicating biosaline agricultural significance through nitrogen fixation and salt tolerance genes.</title>
        <authorList>
            <person name="Prathaban M."/>
            <person name="Prathiviraj R."/>
            <person name="Ravichandran M."/>
            <person name="Natarajan S.D."/>
            <person name="Sobanaa M."/>
            <person name="Hari Krishna Kumar S."/>
            <person name="Chandrasekar V."/>
            <person name="Selvin J."/>
        </authorList>
    </citation>
    <scope>NUCLEOTIDE SEQUENCE</scope>
    <source>
        <strain evidence="6">MP1014</strain>
    </source>
</reference>
<feature type="domain" description="NADP-dependent oxidoreductase" evidence="5">
    <location>
        <begin position="18"/>
        <end position="261"/>
    </location>
</feature>
<evidence type="ECO:0000256" key="3">
    <source>
        <dbReference type="ARBA" id="ARBA00023002"/>
    </source>
</evidence>
<proteinExistence type="inferred from homology"/>
<dbReference type="PRINTS" id="PR00069">
    <property type="entry name" value="ALDKETRDTASE"/>
</dbReference>
<evidence type="ECO:0000256" key="2">
    <source>
        <dbReference type="ARBA" id="ARBA00022857"/>
    </source>
</evidence>
<dbReference type="PROSITE" id="PS00062">
    <property type="entry name" value="ALDOKETO_REDUCTASE_2"/>
    <property type="match status" value="1"/>
</dbReference>
<accession>A0ABU7Z9U9</accession>
<keyword evidence="2" id="KW-0521">NADP</keyword>
<dbReference type="PANTHER" id="PTHR43827">
    <property type="entry name" value="2,5-DIKETO-D-GLUCONIC ACID REDUCTASE"/>
    <property type="match status" value="1"/>
</dbReference>
<comment type="caution">
    <text evidence="6">The sequence shown here is derived from an EMBL/GenBank/DDBJ whole genome shotgun (WGS) entry which is preliminary data.</text>
</comment>
<dbReference type="RefSeq" id="WP_332902789.1">
    <property type="nucleotide sequence ID" value="NZ_JBAGLP010000118.1"/>
</dbReference>
<keyword evidence="3" id="KW-0560">Oxidoreductase</keyword>
<protein>
    <submittedName>
        <fullName evidence="6">Aldo/keto reductase</fullName>
    </submittedName>
</protein>
<evidence type="ECO:0000256" key="4">
    <source>
        <dbReference type="SAM" id="MobiDB-lite"/>
    </source>
</evidence>
<name>A0ABU7Z9U9_9MICO</name>
<evidence type="ECO:0000259" key="5">
    <source>
        <dbReference type="Pfam" id="PF00248"/>
    </source>
</evidence>
<dbReference type="SUPFAM" id="SSF51430">
    <property type="entry name" value="NAD(P)-linked oxidoreductase"/>
    <property type="match status" value="1"/>
</dbReference>
<reference evidence="6" key="2">
    <citation type="submission" date="2024-02" db="EMBL/GenBank/DDBJ databases">
        <authorList>
            <person name="Prathaban M."/>
            <person name="Mythili R."/>
            <person name="Sharmila Devi N."/>
            <person name="Sobanaa M."/>
            <person name="Prathiviraj R."/>
            <person name="Selvin J."/>
        </authorList>
    </citation>
    <scope>NUCLEOTIDE SEQUENCE</scope>
    <source>
        <strain evidence="6">MP1014</strain>
    </source>
</reference>
<dbReference type="InterPro" id="IPR036812">
    <property type="entry name" value="NAD(P)_OxRdtase_dom_sf"/>
</dbReference>
<dbReference type="PIRSF" id="PIRSF000097">
    <property type="entry name" value="AKR"/>
    <property type="match status" value="1"/>
</dbReference>
<dbReference type="InterPro" id="IPR018170">
    <property type="entry name" value="Aldo/ket_reductase_CS"/>
</dbReference>
<evidence type="ECO:0000313" key="6">
    <source>
        <dbReference type="EMBL" id="MEG3616302.1"/>
    </source>
</evidence>
<sequence>MTTIPTVTLNNGVPIPQLGFGTYKIGDDETRDAVLSALEAGYRHIDTAQMYRNERGVGDAIAASGLPRGEVFVTSKLNNGHHAYDDALASFDRTLSELQLEFVDLFLIHWPLPAVGRYLEAWRALEEILRSGRARAIGVSNFQPAHLRTLLDESTVVPAVNQIEMHPWFTNADVRYFDESHGITTEAWSPLGRGAVLEDPVITGIAEDHGATPAQVVLAWHLARGVVVIPKSVTPSRIASNLRAVDVELSEDEVAAITALDRGERQGSHPDTENRTDR</sequence>
<dbReference type="EMBL" id="JBAGLP010000118">
    <property type="protein sequence ID" value="MEG3616302.1"/>
    <property type="molecule type" value="Genomic_DNA"/>
</dbReference>